<dbReference type="PROSITE" id="PS50088">
    <property type="entry name" value="ANK_REPEAT"/>
    <property type="match status" value="3"/>
</dbReference>
<dbReference type="EMBL" id="KZ805566">
    <property type="protein sequence ID" value="PVH93806.1"/>
    <property type="molecule type" value="Genomic_DNA"/>
</dbReference>
<keyword evidence="5" id="KW-1185">Reference proteome</keyword>
<keyword evidence="1" id="KW-0677">Repeat</keyword>
<dbReference type="SMART" id="SM00248">
    <property type="entry name" value="ANK"/>
    <property type="match status" value="3"/>
</dbReference>
<proteinExistence type="predicted"/>
<evidence type="ECO:0000313" key="5">
    <source>
        <dbReference type="Proteomes" id="UP000244855"/>
    </source>
</evidence>
<evidence type="ECO:0000256" key="3">
    <source>
        <dbReference type="PROSITE-ProRule" id="PRU00023"/>
    </source>
</evidence>
<dbReference type="PROSITE" id="PS50297">
    <property type="entry name" value="ANK_REP_REGION"/>
    <property type="match status" value="1"/>
</dbReference>
<reference evidence="4 5" key="1">
    <citation type="journal article" date="2018" name="Sci. Rep.">
        <title>Comparative genomics provides insights into the lifestyle and reveals functional heterogeneity of dark septate endophytic fungi.</title>
        <authorList>
            <person name="Knapp D.G."/>
            <person name="Nemeth J.B."/>
            <person name="Barry K."/>
            <person name="Hainaut M."/>
            <person name="Henrissat B."/>
            <person name="Johnson J."/>
            <person name="Kuo A."/>
            <person name="Lim J.H.P."/>
            <person name="Lipzen A."/>
            <person name="Nolan M."/>
            <person name="Ohm R.A."/>
            <person name="Tamas L."/>
            <person name="Grigoriev I.V."/>
            <person name="Spatafora J.W."/>
            <person name="Nagy L.G."/>
            <person name="Kovacs G.M."/>
        </authorList>
    </citation>
    <scope>NUCLEOTIDE SEQUENCE [LARGE SCALE GENOMIC DNA]</scope>
    <source>
        <strain evidence="4 5">DSE2036</strain>
    </source>
</reference>
<dbReference type="SUPFAM" id="SSF48403">
    <property type="entry name" value="Ankyrin repeat"/>
    <property type="match status" value="1"/>
</dbReference>
<evidence type="ECO:0000256" key="2">
    <source>
        <dbReference type="ARBA" id="ARBA00023043"/>
    </source>
</evidence>
<dbReference type="Proteomes" id="UP000244855">
    <property type="component" value="Unassembled WGS sequence"/>
</dbReference>
<feature type="repeat" description="ANK" evidence="3">
    <location>
        <begin position="62"/>
        <end position="93"/>
    </location>
</feature>
<dbReference type="AlphaFoldDB" id="A0A2V1D6R1"/>
<dbReference type="Pfam" id="PF12796">
    <property type="entry name" value="Ank_2"/>
    <property type="match status" value="1"/>
</dbReference>
<dbReference type="InterPro" id="IPR036770">
    <property type="entry name" value="Ankyrin_rpt-contain_sf"/>
</dbReference>
<keyword evidence="2 3" id="KW-0040">ANK repeat</keyword>
<dbReference type="OrthoDB" id="3945980at2759"/>
<sequence length="93" mass="10029">LQKAILRGQHDVAKVLTENGANIYTVDETGNNILHLAVQSRNSTLVLFALRNGINVDDVNVLGHTPLHFATEQGSLEIIKLLLSAGADTEIKS</sequence>
<feature type="non-terminal residue" evidence="4">
    <location>
        <position position="1"/>
    </location>
</feature>
<evidence type="ECO:0000313" key="4">
    <source>
        <dbReference type="EMBL" id="PVH93806.1"/>
    </source>
</evidence>
<evidence type="ECO:0000256" key="1">
    <source>
        <dbReference type="ARBA" id="ARBA00022737"/>
    </source>
</evidence>
<feature type="repeat" description="ANK" evidence="3">
    <location>
        <begin position="29"/>
        <end position="61"/>
    </location>
</feature>
<gene>
    <name evidence="4" type="ORF">DM02DRAFT_540739</name>
</gene>
<dbReference type="STRING" id="97972.A0A2V1D6R1"/>
<feature type="repeat" description="ANK" evidence="3">
    <location>
        <begin position="1"/>
        <end position="28"/>
    </location>
</feature>
<protein>
    <submittedName>
        <fullName evidence="4">Ankyrin repeat protein</fullName>
    </submittedName>
</protein>
<name>A0A2V1D6R1_9PLEO</name>
<accession>A0A2V1D6R1</accession>
<organism evidence="4 5">
    <name type="scientific">Periconia macrospinosa</name>
    <dbReference type="NCBI Taxonomy" id="97972"/>
    <lineage>
        <taxon>Eukaryota</taxon>
        <taxon>Fungi</taxon>
        <taxon>Dikarya</taxon>
        <taxon>Ascomycota</taxon>
        <taxon>Pezizomycotina</taxon>
        <taxon>Dothideomycetes</taxon>
        <taxon>Pleosporomycetidae</taxon>
        <taxon>Pleosporales</taxon>
        <taxon>Massarineae</taxon>
        <taxon>Periconiaceae</taxon>
        <taxon>Periconia</taxon>
    </lineage>
</organism>
<dbReference type="PANTHER" id="PTHR24198">
    <property type="entry name" value="ANKYRIN REPEAT AND PROTEIN KINASE DOMAIN-CONTAINING PROTEIN"/>
    <property type="match status" value="1"/>
</dbReference>
<dbReference type="InterPro" id="IPR002110">
    <property type="entry name" value="Ankyrin_rpt"/>
</dbReference>
<dbReference type="Gene3D" id="1.25.40.20">
    <property type="entry name" value="Ankyrin repeat-containing domain"/>
    <property type="match status" value="1"/>
</dbReference>
<dbReference type="PANTHER" id="PTHR24198:SF165">
    <property type="entry name" value="ANKYRIN REPEAT-CONTAINING PROTEIN-RELATED"/>
    <property type="match status" value="1"/>
</dbReference>